<feature type="compositionally biased region" description="Low complexity" evidence="1">
    <location>
        <begin position="133"/>
        <end position="142"/>
    </location>
</feature>
<feature type="compositionally biased region" description="Basic and acidic residues" evidence="1">
    <location>
        <begin position="195"/>
        <end position="206"/>
    </location>
</feature>
<feature type="compositionally biased region" description="Polar residues" evidence="1">
    <location>
        <begin position="163"/>
        <end position="193"/>
    </location>
</feature>
<evidence type="ECO:0000256" key="1">
    <source>
        <dbReference type="SAM" id="MobiDB-lite"/>
    </source>
</evidence>
<evidence type="ECO:0000313" key="3">
    <source>
        <dbReference type="Proteomes" id="UP000824633"/>
    </source>
</evidence>
<protein>
    <recommendedName>
        <fullName evidence="4">DUF4367 domain-containing protein</fullName>
    </recommendedName>
</protein>
<proteinExistence type="predicted"/>
<keyword evidence="3" id="KW-1185">Reference proteome</keyword>
<feature type="compositionally biased region" description="Basic and acidic residues" evidence="1">
    <location>
        <begin position="93"/>
        <end position="132"/>
    </location>
</feature>
<evidence type="ECO:0000313" key="2">
    <source>
        <dbReference type="EMBL" id="BCZ45919.1"/>
    </source>
</evidence>
<sequence length="370" mass="41784">MSKKYEEEINKIVMNDDMKKRILQNVLAINENYNSAEENMKVKTTIPKVKKCTNLKRNMQMVAACFAVVLCLNVVKNYPMLFKHVPNDLEKKETVESHEDENNGLKISDDNEFVYNKDSKENPSNNDKKNQDLDQNNYNNGDSYVKVESSISPKIEQEEKDNLQSNSSSEVEKSQASQNNNDKAIENSNISSKTKLKEDINNKENKNLTSTESKTTAGDIMQNEISGNDTDNSVLSASVGIEDAVNYNQEYKTLDEAEKSLNLKVNPLKILPKGFKIENISVIANEIIQVEYNDGNNNITFRAGKVIDNISGDYNVYQVRNTSKVNGINVNLEGNKSKEYNLAIWEKDGMSYSISAKNGIDEKTILDMIL</sequence>
<name>A0ABN6IV41_9CLOT</name>
<reference evidence="3" key="1">
    <citation type="submission" date="2021-07" db="EMBL/GenBank/DDBJ databases">
        <title>Complete genome sequencing of a Clostridium isolate.</title>
        <authorList>
            <person name="Ueki A."/>
            <person name="Tonouchi A."/>
        </authorList>
    </citation>
    <scope>NUCLEOTIDE SEQUENCE [LARGE SCALE GENOMIC DNA]</scope>
    <source>
        <strain evidence="3">C5S11</strain>
    </source>
</reference>
<feature type="region of interest" description="Disordered" evidence="1">
    <location>
        <begin position="93"/>
        <end position="231"/>
    </location>
</feature>
<evidence type="ECO:0008006" key="4">
    <source>
        <dbReference type="Google" id="ProtNLM"/>
    </source>
</evidence>
<dbReference type="Proteomes" id="UP000824633">
    <property type="component" value="Chromosome"/>
</dbReference>
<dbReference type="EMBL" id="AP024849">
    <property type="protein sequence ID" value="BCZ45919.1"/>
    <property type="molecule type" value="Genomic_DNA"/>
</dbReference>
<organism evidence="2 3">
    <name type="scientific">Clostridium gelidum</name>
    <dbReference type="NCBI Taxonomy" id="704125"/>
    <lineage>
        <taxon>Bacteria</taxon>
        <taxon>Bacillati</taxon>
        <taxon>Bacillota</taxon>
        <taxon>Clostridia</taxon>
        <taxon>Eubacteriales</taxon>
        <taxon>Clostridiaceae</taxon>
        <taxon>Clostridium</taxon>
    </lineage>
</organism>
<feature type="compositionally biased region" description="Polar residues" evidence="1">
    <location>
        <begin position="207"/>
        <end position="216"/>
    </location>
</feature>
<accession>A0ABN6IV41</accession>
<gene>
    <name evidence="2" type="ORF">psyc5s11_19860</name>
</gene>